<dbReference type="RefSeq" id="WP_012058095.1">
    <property type="nucleotide sequence ID" value="NZ_CP007389.1"/>
</dbReference>
<comment type="function">
    <text evidence="9">Part of the Sec protein translocase complex. Interacts with the SecYEG preprotein conducting channel. SecDF uses the proton motive force (PMF) to complete protein translocation after the ATP-dependent function of SecA.</text>
</comment>
<feature type="domain" description="SecDF P1 head subdomain" evidence="12">
    <location>
        <begin position="161"/>
        <end position="289"/>
    </location>
</feature>
<keyword evidence="5 9" id="KW-0653">Protein transport</keyword>
<dbReference type="Pfam" id="PF21760">
    <property type="entry name" value="SecD_1st"/>
    <property type="match status" value="1"/>
</dbReference>
<dbReference type="InterPro" id="IPR022813">
    <property type="entry name" value="SecD/SecF_arch_bac"/>
</dbReference>
<sequence>MKENKVRGIITLVVIALAFLSLLWPSSKGYQGVLSIFNRIKLGLDISGGARIEYRVDIDKSVENPSKVAEDVWTVLRNRLDMANYTEAVVKQTFREENTFIIVEIPGATDTAQAEQLIGSTGLLWFGQVVDETTGNPNIDPELVNEAKREKAQWLLDREGKKWYLVKKEIANISNLKLVSPKIVEAIPQVDRNNVAGYVVTFKMDKEYVDIFRRITEKLYVPEELLNQGGVAYSQAMKKRLAIVLDNRVQFAGFVTAKITDGSALIKGNFTLDEAKQLAAILKSGALPARLEKVSSGWVAPLLGKDIIEASIKAGIVGVVIVLIYMIVFYGVMGIVADIALLYNTFLLLGVLATTGSILTLPGIAGIILTIGTTVDGNIIIYERIKEEIRRGSSVKAAISTAFSKSFITLFDANLTTIIAGLFLYYFGTGTVKGFAITLIIGVLGSLFVNLVVSRFFLDLFSSGIKVRRTSKGGARA</sequence>
<evidence type="ECO:0000313" key="14">
    <source>
        <dbReference type="Proteomes" id="UP000185490"/>
    </source>
</evidence>
<evidence type="ECO:0000256" key="5">
    <source>
        <dbReference type="ARBA" id="ARBA00022927"/>
    </source>
</evidence>
<dbReference type="Gene3D" id="3.30.70.3400">
    <property type="match status" value="1"/>
</dbReference>
<dbReference type="InterPro" id="IPR001036">
    <property type="entry name" value="Acrflvin-R"/>
</dbReference>
<keyword evidence="8 9" id="KW-0472">Membrane</keyword>
<feature type="domain" description="Protein translocase subunit SecDF P1" evidence="11">
    <location>
        <begin position="71"/>
        <end position="129"/>
    </location>
</feature>
<keyword evidence="3 9" id="KW-1003">Cell membrane</keyword>
<organism evidence="13 14">
    <name type="scientific">Thermosipho melanesiensis</name>
    <dbReference type="NCBI Taxonomy" id="46541"/>
    <lineage>
        <taxon>Bacteria</taxon>
        <taxon>Thermotogati</taxon>
        <taxon>Thermotogota</taxon>
        <taxon>Thermotogae</taxon>
        <taxon>Thermotogales</taxon>
        <taxon>Fervidobacteriaceae</taxon>
        <taxon>Thermosipho</taxon>
    </lineage>
</organism>
<evidence type="ECO:0000256" key="4">
    <source>
        <dbReference type="ARBA" id="ARBA00022692"/>
    </source>
</evidence>
<dbReference type="NCBIfam" id="TIGR01129">
    <property type="entry name" value="secD"/>
    <property type="match status" value="1"/>
</dbReference>
<dbReference type="Pfam" id="PF02355">
    <property type="entry name" value="SecD_SecF_C"/>
    <property type="match status" value="1"/>
</dbReference>
<evidence type="ECO:0000256" key="7">
    <source>
        <dbReference type="ARBA" id="ARBA00023010"/>
    </source>
</evidence>
<feature type="transmembrane region" description="Helical" evidence="9">
    <location>
        <begin position="314"/>
        <end position="333"/>
    </location>
</feature>
<keyword evidence="4 9" id="KW-0812">Transmembrane</keyword>
<comment type="caution">
    <text evidence="9">Lacks conserved residue(s) required for the propagation of feature annotation.</text>
</comment>
<evidence type="ECO:0000256" key="6">
    <source>
        <dbReference type="ARBA" id="ARBA00022989"/>
    </source>
</evidence>
<gene>
    <name evidence="9" type="primary">secD</name>
    <name evidence="13" type="ORF">BW47_10010</name>
</gene>
<evidence type="ECO:0000259" key="12">
    <source>
        <dbReference type="Pfam" id="PF22599"/>
    </source>
</evidence>
<reference evidence="13 14" key="1">
    <citation type="submission" date="2014-02" db="EMBL/GenBank/DDBJ databases">
        <title>Diversity of Thermotogales isolates from hydrothermal vents.</title>
        <authorList>
            <person name="Haverkamp T.H.A."/>
            <person name="Lossouarn J."/>
            <person name="Geslin C."/>
            <person name="Nesbo C.L."/>
        </authorList>
    </citation>
    <scope>NUCLEOTIDE SEQUENCE [LARGE SCALE GENOMIC DNA]</scope>
    <source>
        <strain evidence="13 14">431</strain>
    </source>
</reference>
<dbReference type="PRINTS" id="PR00702">
    <property type="entry name" value="ACRIFLAVINRP"/>
</dbReference>
<dbReference type="InterPro" id="IPR055344">
    <property type="entry name" value="SecD_SecF_C_bact"/>
</dbReference>
<dbReference type="Proteomes" id="UP000185490">
    <property type="component" value="Chromosome"/>
</dbReference>
<evidence type="ECO:0000256" key="8">
    <source>
        <dbReference type="ARBA" id="ARBA00023136"/>
    </source>
</evidence>
<keyword evidence="2 9" id="KW-0813">Transport</keyword>
<keyword evidence="7 9" id="KW-0811">Translocation</keyword>
<accession>A0ABM6GGM3</accession>
<comment type="subunit">
    <text evidence="9">Forms a complex with SecF. Part of the essential Sec protein translocation apparatus which comprises SecA, SecYEG and auxiliary proteins SecDF. Other proteins may also be involved.</text>
</comment>
<dbReference type="InterPro" id="IPR048634">
    <property type="entry name" value="SecD_SecF_C"/>
</dbReference>
<dbReference type="Gene3D" id="1.20.1640.10">
    <property type="entry name" value="Multidrug efflux transporter AcrB transmembrane domain"/>
    <property type="match status" value="1"/>
</dbReference>
<dbReference type="Gene3D" id="3.30.1360.200">
    <property type="match status" value="1"/>
</dbReference>
<evidence type="ECO:0000259" key="10">
    <source>
        <dbReference type="Pfam" id="PF02355"/>
    </source>
</evidence>
<feature type="transmembrane region" description="Helical" evidence="9">
    <location>
        <begin position="406"/>
        <end position="428"/>
    </location>
</feature>
<dbReference type="PANTHER" id="PTHR30081">
    <property type="entry name" value="PROTEIN-EXPORT MEMBRANE PROTEIN SEC"/>
    <property type="match status" value="1"/>
</dbReference>
<keyword evidence="14" id="KW-1185">Reference proteome</keyword>
<evidence type="ECO:0000256" key="3">
    <source>
        <dbReference type="ARBA" id="ARBA00022475"/>
    </source>
</evidence>
<dbReference type="HAMAP" id="MF_01463_B">
    <property type="entry name" value="SecD_B"/>
    <property type="match status" value="1"/>
</dbReference>
<dbReference type="InterPro" id="IPR048631">
    <property type="entry name" value="SecD_1st"/>
</dbReference>
<evidence type="ECO:0000256" key="2">
    <source>
        <dbReference type="ARBA" id="ARBA00022448"/>
    </source>
</evidence>
<dbReference type="Pfam" id="PF22599">
    <property type="entry name" value="SecDF_P1_head"/>
    <property type="match status" value="1"/>
</dbReference>
<dbReference type="SUPFAM" id="SSF82866">
    <property type="entry name" value="Multidrug efflux transporter AcrB transmembrane domain"/>
    <property type="match status" value="1"/>
</dbReference>
<dbReference type="EMBL" id="CP007389">
    <property type="protein sequence ID" value="APT74759.1"/>
    <property type="molecule type" value="Genomic_DNA"/>
</dbReference>
<dbReference type="InterPro" id="IPR005791">
    <property type="entry name" value="SecD"/>
</dbReference>
<dbReference type="NCBIfam" id="TIGR00916">
    <property type="entry name" value="2A0604s01"/>
    <property type="match status" value="1"/>
</dbReference>
<evidence type="ECO:0000313" key="13">
    <source>
        <dbReference type="EMBL" id="APT74759.1"/>
    </source>
</evidence>
<evidence type="ECO:0000259" key="11">
    <source>
        <dbReference type="Pfam" id="PF21760"/>
    </source>
</evidence>
<evidence type="ECO:0000256" key="9">
    <source>
        <dbReference type="HAMAP-Rule" id="MF_01463"/>
    </source>
</evidence>
<protein>
    <recommendedName>
        <fullName evidence="9">Protein translocase subunit SecD</fullName>
    </recommendedName>
</protein>
<dbReference type="PANTHER" id="PTHR30081:SF1">
    <property type="entry name" value="PROTEIN TRANSLOCASE SUBUNIT SECD"/>
    <property type="match status" value="1"/>
</dbReference>
<name>A0ABM6GGM3_9BACT</name>
<proteinExistence type="inferred from homology"/>
<feature type="transmembrane region" description="Helical" evidence="9">
    <location>
        <begin position="340"/>
        <end position="358"/>
    </location>
</feature>
<comment type="similarity">
    <text evidence="9">Belongs to the SecD/SecF family. SecD subfamily.</text>
</comment>
<comment type="subcellular location">
    <subcellularLocation>
        <location evidence="1 9">Cell membrane</location>
        <topology evidence="1 9">Multi-pass membrane protein</topology>
    </subcellularLocation>
</comment>
<dbReference type="InterPro" id="IPR054384">
    <property type="entry name" value="SecDF_P1_head"/>
</dbReference>
<evidence type="ECO:0000256" key="1">
    <source>
        <dbReference type="ARBA" id="ARBA00004651"/>
    </source>
</evidence>
<feature type="transmembrane region" description="Helical" evidence="9">
    <location>
        <begin position="434"/>
        <end position="458"/>
    </location>
</feature>
<feature type="domain" description="Protein export membrane protein SecD/SecF C-terminal" evidence="10">
    <location>
        <begin position="291"/>
        <end position="445"/>
    </location>
</feature>
<keyword evidence="6 9" id="KW-1133">Transmembrane helix</keyword>